<dbReference type="AlphaFoldDB" id="A0A940DCP1"/>
<reference evidence="2" key="2">
    <citation type="journal article" date="2021" name="PeerJ">
        <title>Extensive microbial diversity within the chicken gut microbiome revealed by metagenomics and culture.</title>
        <authorList>
            <person name="Gilroy R."/>
            <person name="Ravi A."/>
            <person name="Getino M."/>
            <person name="Pursley I."/>
            <person name="Horton D.L."/>
            <person name="Alikhan N.F."/>
            <person name="Baker D."/>
            <person name="Gharbi K."/>
            <person name="Hall N."/>
            <person name="Watson M."/>
            <person name="Adriaenssens E.M."/>
            <person name="Foster-Nyarko E."/>
            <person name="Jarju S."/>
            <person name="Secka A."/>
            <person name="Antonio M."/>
            <person name="Oren A."/>
            <person name="Chaudhuri R.R."/>
            <person name="La Ragione R."/>
            <person name="Hildebrand F."/>
            <person name="Pallen M.J."/>
        </authorList>
    </citation>
    <scope>NUCLEOTIDE SEQUENCE</scope>
    <source>
        <strain evidence="2">B1-16210</strain>
    </source>
</reference>
<organism evidence="2 3">
    <name type="scientific">Candidatus Enterousia excrementavium</name>
    <dbReference type="NCBI Taxonomy" id="2840789"/>
    <lineage>
        <taxon>Bacteria</taxon>
        <taxon>Pseudomonadati</taxon>
        <taxon>Pseudomonadota</taxon>
        <taxon>Alphaproteobacteria</taxon>
        <taxon>Candidatus Enterousia</taxon>
    </lineage>
</organism>
<name>A0A940DCP1_9PROT</name>
<gene>
    <name evidence="2" type="ORF">IAC77_01055</name>
</gene>
<feature type="chain" id="PRO_5037762247" evidence="1">
    <location>
        <begin position="21"/>
        <end position="234"/>
    </location>
</feature>
<dbReference type="EMBL" id="JADINE010000016">
    <property type="protein sequence ID" value="MBO8407032.1"/>
    <property type="molecule type" value="Genomic_DNA"/>
</dbReference>
<proteinExistence type="predicted"/>
<reference evidence="2" key="1">
    <citation type="submission" date="2020-10" db="EMBL/GenBank/DDBJ databases">
        <authorList>
            <person name="Gilroy R."/>
        </authorList>
    </citation>
    <scope>NUCLEOTIDE SEQUENCE</scope>
    <source>
        <strain evidence="2">B1-16210</strain>
    </source>
</reference>
<protein>
    <submittedName>
        <fullName evidence="2">Uncharacterized protein</fullName>
    </submittedName>
</protein>
<feature type="signal peptide" evidence="1">
    <location>
        <begin position="1"/>
        <end position="20"/>
    </location>
</feature>
<evidence type="ECO:0000313" key="3">
    <source>
        <dbReference type="Proteomes" id="UP000721442"/>
    </source>
</evidence>
<accession>A0A940DCP1</accession>
<comment type="caution">
    <text evidence="2">The sequence shown here is derived from an EMBL/GenBank/DDBJ whole genome shotgun (WGS) entry which is preliminary data.</text>
</comment>
<evidence type="ECO:0000313" key="2">
    <source>
        <dbReference type="EMBL" id="MBO8407032.1"/>
    </source>
</evidence>
<keyword evidence="1" id="KW-0732">Signal</keyword>
<sequence length="234" mass="25603">MKKTLAISVLCLTFAPFAMAATPWWEQPTVCKLDPTDCYASMGIGFENEMWDSETGCWGMKLICPKALTAGGSMPVAKSRKDIERGTGINSDFDTSVLNGDCFGVRKTSENGAMAMVNGEYVRVWCNGVLDNVDEYTENGEITYSAQPTCAELADYGYVAAVNNNCYGKYYDAAQYYIQCDGNDIMPSRIVVLNGANFSTSAGDTPVDKSAADKVFDSMQSISESQREIYFTED</sequence>
<evidence type="ECO:0000256" key="1">
    <source>
        <dbReference type="SAM" id="SignalP"/>
    </source>
</evidence>
<dbReference type="Proteomes" id="UP000721442">
    <property type="component" value="Unassembled WGS sequence"/>
</dbReference>